<gene>
    <name evidence="1" type="ORF">EUGRSUZ_J01132</name>
</gene>
<dbReference type="PANTHER" id="PTHR34202">
    <property type="entry name" value="UPF0548 PROTEIN"/>
    <property type="match status" value="1"/>
</dbReference>
<proteinExistence type="predicted"/>
<name>A0A059AE31_EUCGR</name>
<dbReference type="STRING" id="71139.A0A059AE31"/>
<dbReference type="EMBL" id="KK198762">
    <property type="protein sequence ID" value="KCW51645.1"/>
    <property type="molecule type" value="Genomic_DNA"/>
</dbReference>
<accession>A0A059AE31</accession>
<organism evidence="1">
    <name type="scientific">Eucalyptus grandis</name>
    <name type="common">Flooded gum</name>
    <dbReference type="NCBI Taxonomy" id="71139"/>
    <lineage>
        <taxon>Eukaryota</taxon>
        <taxon>Viridiplantae</taxon>
        <taxon>Streptophyta</taxon>
        <taxon>Embryophyta</taxon>
        <taxon>Tracheophyta</taxon>
        <taxon>Spermatophyta</taxon>
        <taxon>Magnoliopsida</taxon>
        <taxon>eudicotyledons</taxon>
        <taxon>Gunneridae</taxon>
        <taxon>Pentapetalae</taxon>
        <taxon>rosids</taxon>
        <taxon>malvids</taxon>
        <taxon>Myrtales</taxon>
        <taxon>Myrtaceae</taxon>
        <taxon>Myrtoideae</taxon>
        <taxon>Eucalypteae</taxon>
        <taxon>Eucalyptus</taxon>
    </lineage>
</organism>
<evidence type="ECO:0000313" key="1">
    <source>
        <dbReference type="EMBL" id="KCW51645.1"/>
    </source>
</evidence>
<protein>
    <submittedName>
        <fullName evidence="1">Uncharacterized protein</fullName>
    </submittedName>
</protein>
<dbReference type="AlphaFoldDB" id="A0A059AE31"/>
<sequence>MVFLFWSRPSAEQQKRCINKSGPFNYDAKYRWVTAKAVLIVKEDGELYKDGFLLKHALVLVGSRRDTYEKGKNALQSWSSVHMFHEVCVKEFLPWLVMPLEVVFVNESQKSKKGVASFRFGGGTHKGHLLVSNFL</sequence>
<dbReference type="PANTHER" id="PTHR34202:SF1">
    <property type="entry name" value="UPF0548 PROTEIN"/>
    <property type="match status" value="1"/>
</dbReference>
<dbReference type="Gramene" id="KCW51645">
    <property type="protein sequence ID" value="KCW51645"/>
    <property type="gene ID" value="EUGRSUZ_J01132"/>
</dbReference>
<reference evidence="1" key="1">
    <citation type="submission" date="2013-07" db="EMBL/GenBank/DDBJ databases">
        <title>The genome of Eucalyptus grandis.</title>
        <authorList>
            <person name="Schmutz J."/>
            <person name="Hayes R."/>
            <person name="Myburg A."/>
            <person name="Tuskan G."/>
            <person name="Grattapaglia D."/>
            <person name="Rokhsar D.S."/>
        </authorList>
    </citation>
    <scope>NUCLEOTIDE SEQUENCE</scope>
    <source>
        <tissue evidence="1">Leaf extractions</tissue>
    </source>
</reference>
<dbReference type="InParanoid" id="A0A059AE31"/>